<dbReference type="Proteomes" id="UP000524535">
    <property type="component" value="Unassembled WGS sequence"/>
</dbReference>
<sequence length="261" mass="28805">MALSEGLQGALASAGMDLIILPCSSDQDQNEFLYRAVDRHLADAFIISNIQRYDARVDYLLKAQVPFVALGSSETRGDYAALDLDFGSVAADAVRRFVKSGRTRIVLGLTSQETNSNFKFLEGYRRGLNDAGLPYDDTLVLRPYDRIAGGHEIASSLLDIDPRPDAVLLIQETMAMGLYQKLQISGLEPGRDVAVIGFRENPVCRYLSPSLTSYRVDLRQYGHRLGELMIGELAADRVSSNITNVPRLELWKMSPSEGRSG</sequence>
<evidence type="ECO:0000256" key="3">
    <source>
        <dbReference type="ARBA" id="ARBA00023163"/>
    </source>
</evidence>
<proteinExistence type="predicted"/>
<dbReference type="InterPro" id="IPR046335">
    <property type="entry name" value="LacI/GalR-like_sensor"/>
</dbReference>
<dbReference type="EMBL" id="JACIGY010000003">
    <property type="protein sequence ID" value="MBB4412338.1"/>
    <property type="molecule type" value="Genomic_DNA"/>
</dbReference>
<dbReference type="PANTHER" id="PTHR30146:SF109">
    <property type="entry name" value="HTH-TYPE TRANSCRIPTIONAL REGULATOR GALS"/>
    <property type="match status" value="1"/>
</dbReference>
<evidence type="ECO:0000313" key="6">
    <source>
        <dbReference type="EMBL" id="MBB4412338.1"/>
    </source>
</evidence>
<evidence type="ECO:0000313" key="7">
    <source>
        <dbReference type="EMBL" id="MBB4446969.1"/>
    </source>
</evidence>
<dbReference type="Gene3D" id="3.40.50.2300">
    <property type="match status" value="2"/>
</dbReference>
<evidence type="ECO:0000256" key="1">
    <source>
        <dbReference type="ARBA" id="ARBA00023015"/>
    </source>
</evidence>
<protein>
    <submittedName>
        <fullName evidence="5">DNA-binding LacI/PurR family transcriptional regulator</fullName>
    </submittedName>
</protein>
<evidence type="ECO:0000313" key="8">
    <source>
        <dbReference type="Proteomes" id="UP000520770"/>
    </source>
</evidence>
<dbReference type="AlphaFoldDB" id="A0A7W6SAG9"/>
<evidence type="ECO:0000313" key="10">
    <source>
        <dbReference type="Proteomes" id="UP000576087"/>
    </source>
</evidence>
<keyword evidence="3" id="KW-0804">Transcription</keyword>
<keyword evidence="1" id="KW-0805">Transcription regulation</keyword>
<dbReference type="Proteomes" id="UP000576087">
    <property type="component" value="Unassembled WGS sequence"/>
</dbReference>
<dbReference type="EMBL" id="JACIGW010000003">
    <property type="protein sequence ID" value="MBB4349440.1"/>
    <property type="molecule type" value="Genomic_DNA"/>
</dbReference>
<dbReference type="RefSeq" id="WP_246436143.1">
    <property type="nucleotide sequence ID" value="NZ_JACIGW010000003.1"/>
</dbReference>
<reference evidence="8 9" key="1">
    <citation type="submission" date="2020-08" db="EMBL/GenBank/DDBJ databases">
        <title>Genomic Encyclopedia of Type Strains, Phase IV (KMG-V): Genome sequencing to study the core and pangenomes of soil and plant-associated prokaryotes.</title>
        <authorList>
            <person name="Whitman W."/>
        </authorList>
    </citation>
    <scope>NUCLEOTIDE SEQUENCE [LARGE SCALE GENOMIC DNA]</scope>
    <source>
        <strain evidence="6 9">SEMIA 444</strain>
        <strain evidence="5 8">SEMIA 448</strain>
        <strain evidence="7 10">SEMIA 452</strain>
    </source>
</reference>
<feature type="domain" description="Transcriptional regulator LacI/GalR-like sensor" evidence="4">
    <location>
        <begin position="94"/>
        <end position="243"/>
    </location>
</feature>
<dbReference type="GO" id="GO:0003700">
    <property type="term" value="F:DNA-binding transcription factor activity"/>
    <property type="evidence" value="ECO:0007669"/>
    <property type="project" value="TreeGrafter"/>
</dbReference>
<dbReference type="Pfam" id="PF13377">
    <property type="entry name" value="Peripla_BP_3"/>
    <property type="match status" value="1"/>
</dbReference>
<evidence type="ECO:0000313" key="9">
    <source>
        <dbReference type="Proteomes" id="UP000524535"/>
    </source>
</evidence>
<keyword evidence="2 5" id="KW-0238">DNA-binding</keyword>
<evidence type="ECO:0000256" key="2">
    <source>
        <dbReference type="ARBA" id="ARBA00023125"/>
    </source>
</evidence>
<dbReference type="GO" id="GO:0000976">
    <property type="term" value="F:transcription cis-regulatory region binding"/>
    <property type="evidence" value="ECO:0007669"/>
    <property type="project" value="TreeGrafter"/>
</dbReference>
<dbReference type="PANTHER" id="PTHR30146">
    <property type="entry name" value="LACI-RELATED TRANSCRIPTIONAL REPRESSOR"/>
    <property type="match status" value="1"/>
</dbReference>
<dbReference type="InterPro" id="IPR028082">
    <property type="entry name" value="Peripla_BP_I"/>
</dbReference>
<organism evidence="5 8">
    <name type="scientific">Aliirhizobium cellulosilyticum</name>
    <dbReference type="NCBI Taxonomy" id="393664"/>
    <lineage>
        <taxon>Bacteria</taxon>
        <taxon>Pseudomonadati</taxon>
        <taxon>Pseudomonadota</taxon>
        <taxon>Alphaproteobacteria</taxon>
        <taxon>Hyphomicrobiales</taxon>
        <taxon>Rhizobiaceae</taxon>
        <taxon>Aliirhizobium</taxon>
    </lineage>
</organism>
<evidence type="ECO:0000313" key="5">
    <source>
        <dbReference type="EMBL" id="MBB4349440.1"/>
    </source>
</evidence>
<gene>
    <name evidence="6" type="ORF">GGE31_002851</name>
    <name evidence="5" type="ORF">GGE33_003202</name>
    <name evidence="7" type="ORF">GGE35_002791</name>
</gene>
<dbReference type="EMBL" id="JACIHM010000003">
    <property type="protein sequence ID" value="MBB4446969.1"/>
    <property type="molecule type" value="Genomic_DNA"/>
</dbReference>
<accession>A0A7W6SAG9</accession>
<comment type="caution">
    <text evidence="5">The sequence shown here is derived from an EMBL/GenBank/DDBJ whole genome shotgun (WGS) entry which is preliminary data.</text>
</comment>
<dbReference type="Proteomes" id="UP000520770">
    <property type="component" value="Unassembled WGS sequence"/>
</dbReference>
<name>A0A7W6SAG9_9HYPH</name>
<evidence type="ECO:0000259" key="4">
    <source>
        <dbReference type="Pfam" id="PF13377"/>
    </source>
</evidence>
<dbReference type="SUPFAM" id="SSF53822">
    <property type="entry name" value="Periplasmic binding protein-like I"/>
    <property type="match status" value="1"/>
</dbReference>
<keyword evidence="9" id="KW-1185">Reference proteome</keyword>